<feature type="signal peptide" evidence="1">
    <location>
        <begin position="1"/>
        <end position="25"/>
    </location>
</feature>
<evidence type="ECO:0008006" key="4">
    <source>
        <dbReference type="Google" id="ProtNLM"/>
    </source>
</evidence>
<accession>A0A8X6IZ94</accession>
<gene>
    <name evidence="2" type="ORF">NPIL_411981</name>
</gene>
<dbReference type="Gene3D" id="3.30.420.10">
    <property type="entry name" value="Ribonuclease H-like superfamily/Ribonuclease H"/>
    <property type="match status" value="1"/>
</dbReference>
<protein>
    <recommendedName>
        <fullName evidence="4">Transposase</fullName>
    </recommendedName>
</protein>
<evidence type="ECO:0000313" key="2">
    <source>
        <dbReference type="EMBL" id="GFS67102.1"/>
    </source>
</evidence>
<name>A0A8X6IZ94_NEPPI</name>
<dbReference type="InterPro" id="IPR036397">
    <property type="entry name" value="RNaseH_sf"/>
</dbReference>
<organism evidence="2 3">
    <name type="scientific">Nephila pilipes</name>
    <name type="common">Giant wood spider</name>
    <name type="synonym">Nephila maculata</name>
    <dbReference type="NCBI Taxonomy" id="299642"/>
    <lineage>
        <taxon>Eukaryota</taxon>
        <taxon>Metazoa</taxon>
        <taxon>Ecdysozoa</taxon>
        <taxon>Arthropoda</taxon>
        <taxon>Chelicerata</taxon>
        <taxon>Arachnida</taxon>
        <taxon>Araneae</taxon>
        <taxon>Araneomorphae</taxon>
        <taxon>Entelegynae</taxon>
        <taxon>Araneoidea</taxon>
        <taxon>Nephilidae</taxon>
        <taxon>Nephila</taxon>
    </lineage>
</organism>
<sequence length="86" mass="9292">MTRLSKTHHSWFGALARSLLVRIQATTTAKQCFAVASETLLPSGLPNVHFEQDNAQTHTSGISQSALPGVQILPWPLLSPDLSPTD</sequence>
<evidence type="ECO:0000313" key="3">
    <source>
        <dbReference type="Proteomes" id="UP000887013"/>
    </source>
</evidence>
<dbReference type="EMBL" id="BMAW01048634">
    <property type="protein sequence ID" value="GFS67102.1"/>
    <property type="molecule type" value="Genomic_DNA"/>
</dbReference>
<comment type="caution">
    <text evidence="2">The sequence shown here is derived from an EMBL/GenBank/DDBJ whole genome shotgun (WGS) entry which is preliminary data.</text>
</comment>
<reference evidence="2" key="1">
    <citation type="submission" date="2020-08" db="EMBL/GenBank/DDBJ databases">
        <title>Multicomponent nature underlies the extraordinary mechanical properties of spider dragline silk.</title>
        <authorList>
            <person name="Kono N."/>
            <person name="Nakamura H."/>
            <person name="Mori M."/>
            <person name="Yoshida Y."/>
            <person name="Ohtoshi R."/>
            <person name="Malay A.D."/>
            <person name="Moran D.A.P."/>
            <person name="Tomita M."/>
            <person name="Numata K."/>
            <person name="Arakawa K."/>
        </authorList>
    </citation>
    <scope>NUCLEOTIDE SEQUENCE</scope>
</reference>
<keyword evidence="1" id="KW-0732">Signal</keyword>
<dbReference type="Proteomes" id="UP000887013">
    <property type="component" value="Unassembled WGS sequence"/>
</dbReference>
<evidence type="ECO:0000256" key="1">
    <source>
        <dbReference type="SAM" id="SignalP"/>
    </source>
</evidence>
<dbReference type="AlphaFoldDB" id="A0A8X6IZ94"/>
<feature type="chain" id="PRO_5036482304" description="Transposase" evidence="1">
    <location>
        <begin position="26"/>
        <end position="86"/>
    </location>
</feature>
<proteinExistence type="predicted"/>
<keyword evidence="3" id="KW-1185">Reference proteome</keyword>
<dbReference type="GO" id="GO:0003676">
    <property type="term" value="F:nucleic acid binding"/>
    <property type="evidence" value="ECO:0007669"/>
    <property type="project" value="InterPro"/>
</dbReference>